<evidence type="ECO:0000259" key="9">
    <source>
        <dbReference type="SMART" id="SM00859"/>
    </source>
</evidence>
<comment type="subcellular location">
    <subcellularLocation>
        <location evidence="7">Cytoplasm</location>
    </subcellularLocation>
</comment>
<dbReference type="EC" id="1.2.1.38" evidence="7"/>
<evidence type="ECO:0000256" key="5">
    <source>
        <dbReference type="ARBA" id="ARBA00023002"/>
    </source>
</evidence>
<dbReference type="SUPFAM" id="SSF55347">
    <property type="entry name" value="Glyceraldehyde-3-phosphate dehydrogenase-like, C-terminal domain"/>
    <property type="match status" value="1"/>
</dbReference>
<dbReference type="UniPathway" id="UPA00068">
    <property type="reaction ID" value="UER00108"/>
</dbReference>
<dbReference type="InterPro" id="IPR050085">
    <property type="entry name" value="AGPR"/>
</dbReference>
<dbReference type="InterPro" id="IPR023013">
    <property type="entry name" value="AGPR_AS"/>
</dbReference>
<keyword evidence="7" id="KW-0963">Cytoplasm</keyword>
<protein>
    <recommendedName>
        <fullName evidence="7">N-acetyl-gamma-glutamyl-phosphate reductase</fullName>
        <shortName evidence="7">AGPR</shortName>
        <ecNumber evidence="7">1.2.1.38</ecNumber>
    </recommendedName>
    <alternativeName>
        <fullName evidence="7">N-acetyl-glutamate semialdehyde dehydrogenase</fullName>
        <shortName evidence="7">NAGSA dehydrogenase</shortName>
    </alternativeName>
</protein>
<dbReference type="EMBL" id="CP000859">
    <property type="protein sequence ID" value="ABW67838.1"/>
    <property type="molecule type" value="Genomic_DNA"/>
</dbReference>
<dbReference type="RefSeq" id="WP_012175450.1">
    <property type="nucleotide sequence ID" value="NC_009943.1"/>
</dbReference>
<comment type="function">
    <text evidence="7">Catalyzes the NADPH-dependent reduction of N-acetyl-5-glutamyl phosphate to yield N-acetyl-L-glutamate 5-semialdehyde.</text>
</comment>
<dbReference type="SMART" id="SM00859">
    <property type="entry name" value="Semialdhyde_dh"/>
    <property type="match status" value="1"/>
</dbReference>
<evidence type="ECO:0000313" key="11">
    <source>
        <dbReference type="Proteomes" id="UP000008561"/>
    </source>
</evidence>
<gene>
    <name evidence="7" type="primary">argC</name>
    <name evidence="10" type="ordered locus">Dole_2034</name>
</gene>
<dbReference type="GO" id="GO:0003942">
    <property type="term" value="F:N-acetyl-gamma-glutamyl-phosphate reductase activity"/>
    <property type="evidence" value="ECO:0007669"/>
    <property type="project" value="UniProtKB-UniRule"/>
</dbReference>
<dbReference type="eggNOG" id="COG0002">
    <property type="taxonomic scope" value="Bacteria"/>
</dbReference>
<dbReference type="STRING" id="96561.Dole_2034"/>
<comment type="similarity">
    <text evidence="7">Belongs to the NAGSA dehydrogenase family. Type 1 subfamily.</text>
</comment>
<dbReference type="SUPFAM" id="SSF51735">
    <property type="entry name" value="NAD(P)-binding Rossmann-fold domains"/>
    <property type="match status" value="1"/>
</dbReference>
<dbReference type="InterPro" id="IPR058924">
    <property type="entry name" value="AGPR_dimerisation_dom"/>
</dbReference>
<evidence type="ECO:0000256" key="7">
    <source>
        <dbReference type="HAMAP-Rule" id="MF_00150"/>
    </source>
</evidence>
<dbReference type="Pfam" id="PF01118">
    <property type="entry name" value="Semialdhyde_dh"/>
    <property type="match status" value="1"/>
</dbReference>
<dbReference type="AlphaFoldDB" id="A8ZTQ5"/>
<name>A8ZTQ5_DESOH</name>
<evidence type="ECO:0000256" key="8">
    <source>
        <dbReference type="PROSITE-ProRule" id="PRU10010"/>
    </source>
</evidence>
<comment type="catalytic activity">
    <reaction evidence="6 7">
        <text>N-acetyl-L-glutamate 5-semialdehyde + phosphate + NADP(+) = N-acetyl-L-glutamyl 5-phosphate + NADPH + H(+)</text>
        <dbReference type="Rhea" id="RHEA:21588"/>
        <dbReference type="ChEBI" id="CHEBI:15378"/>
        <dbReference type="ChEBI" id="CHEBI:29123"/>
        <dbReference type="ChEBI" id="CHEBI:43474"/>
        <dbReference type="ChEBI" id="CHEBI:57783"/>
        <dbReference type="ChEBI" id="CHEBI:57936"/>
        <dbReference type="ChEBI" id="CHEBI:58349"/>
        <dbReference type="EC" id="1.2.1.38"/>
    </reaction>
</comment>
<dbReference type="CDD" id="cd17895">
    <property type="entry name" value="AGPR_1_N"/>
    <property type="match status" value="1"/>
</dbReference>
<proteinExistence type="inferred from homology"/>
<dbReference type="Proteomes" id="UP000008561">
    <property type="component" value="Chromosome"/>
</dbReference>
<dbReference type="GO" id="GO:0051287">
    <property type="term" value="F:NAD binding"/>
    <property type="evidence" value="ECO:0007669"/>
    <property type="project" value="InterPro"/>
</dbReference>
<keyword evidence="5 7" id="KW-0560">Oxidoreductase</keyword>
<dbReference type="Gene3D" id="3.40.50.720">
    <property type="entry name" value="NAD(P)-binding Rossmann-like Domain"/>
    <property type="match status" value="1"/>
</dbReference>
<evidence type="ECO:0000313" key="10">
    <source>
        <dbReference type="EMBL" id="ABW67838.1"/>
    </source>
</evidence>
<dbReference type="GO" id="GO:0070401">
    <property type="term" value="F:NADP+ binding"/>
    <property type="evidence" value="ECO:0007669"/>
    <property type="project" value="InterPro"/>
</dbReference>
<feature type="domain" description="Semialdehyde dehydrogenase NAD-binding" evidence="9">
    <location>
        <begin position="8"/>
        <end position="146"/>
    </location>
</feature>
<dbReference type="PROSITE" id="PS01224">
    <property type="entry name" value="ARGC"/>
    <property type="match status" value="1"/>
</dbReference>
<dbReference type="KEGG" id="dol:Dole_2034"/>
<evidence type="ECO:0000256" key="4">
    <source>
        <dbReference type="ARBA" id="ARBA00022857"/>
    </source>
</evidence>
<accession>A8ZTQ5</accession>
<evidence type="ECO:0000256" key="3">
    <source>
        <dbReference type="ARBA" id="ARBA00022605"/>
    </source>
</evidence>
<dbReference type="NCBIfam" id="TIGR01850">
    <property type="entry name" value="argC"/>
    <property type="match status" value="1"/>
</dbReference>
<evidence type="ECO:0000256" key="6">
    <source>
        <dbReference type="ARBA" id="ARBA00050557"/>
    </source>
</evidence>
<dbReference type="GO" id="GO:0005737">
    <property type="term" value="C:cytoplasm"/>
    <property type="evidence" value="ECO:0007669"/>
    <property type="project" value="UniProtKB-SubCell"/>
</dbReference>
<dbReference type="InterPro" id="IPR036291">
    <property type="entry name" value="NAD(P)-bd_dom_sf"/>
</dbReference>
<dbReference type="GO" id="GO:0006526">
    <property type="term" value="P:L-arginine biosynthetic process"/>
    <property type="evidence" value="ECO:0007669"/>
    <property type="project" value="UniProtKB-UniRule"/>
</dbReference>
<dbReference type="OrthoDB" id="9801289at2"/>
<sequence length="350" mass="37729">MLKSGSIRAAVVGATGYAGAELVRLLAGHSDVTITAITSRQYAGVPFNQVYPAVGTAVSLVCETFAPEPICERADIVFTALPHKLPMSIVPELLDRGVRVVDLSADFRFSDVAAYERHYQAHTAKELCKKSVYGLCEVYGEKIKKADLVGNPGCYPTSVLLPLIPLARAGLVDTKMIIVDAKSGVSGAGRSPSLGVHFCEVNESFKAYKVAAHRHAPEMEEILGEAAGTPVCLTFVPHLVPMTRGMLSTIYVNPEQAVSEQDVRQCLADYYKGRPFVRLCGEGAFPETRFVRGTNFCDIGVRLDTHANRLILVSAIDNLVKGAAGQAVQNMNLMFGVDEGRGLDMIPFPV</sequence>
<dbReference type="FunFam" id="3.30.360.10:FF:000014">
    <property type="entry name" value="N-acetyl-gamma-glutamyl-phosphate reductase"/>
    <property type="match status" value="1"/>
</dbReference>
<feature type="active site" evidence="7 8">
    <location>
        <position position="154"/>
    </location>
</feature>
<dbReference type="InterPro" id="IPR000706">
    <property type="entry name" value="AGPR_type-1"/>
</dbReference>
<dbReference type="HAMAP" id="MF_00150">
    <property type="entry name" value="ArgC_type1"/>
    <property type="match status" value="1"/>
</dbReference>
<keyword evidence="3 7" id="KW-0028">Amino-acid biosynthesis</keyword>
<dbReference type="PANTHER" id="PTHR32338:SF10">
    <property type="entry name" value="N-ACETYL-GAMMA-GLUTAMYL-PHOSPHATE REDUCTASE, CHLOROPLASTIC-RELATED"/>
    <property type="match status" value="1"/>
</dbReference>
<comment type="pathway">
    <text evidence="1 7">Amino-acid biosynthesis; L-arginine biosynthesis; N(2)-acetyl-L-ornithine from L-glutamate: step 3/4.</text>
</comment>
<organism evidence="10 11">
    <name type="scientific">Desulfosudis oleivorans (strain DSM 6200 / JCM 39069 / Hxd3)</name>
    <name type="common">Desulfococcus oleovorans</name>
    <dbReference type="NCBI Taxonomy" id="96561"/>
    <lineage>
        <taxon>Bacteria</taxon>
        <taxon>Pseudomonadati</taxon>
        <taxon>Thermodesulfobacteriota</taxon>
        <taxon>Desulfobacteria</taxon>
        <taxon>Desulfobacterales</taxon>
        <taxon>Desulfosudaceae</taxon>
        <taxon>Desulfosudis</taxon>
    </lineage>
</organism>
<evidence type="ECO:0000256" key="2">
    <source>
        <dbReference type="ARBA" id="ARBA00022571"/>
    </source>
</evidence>
<keyword evidence="2 7" id="KW-0055">Arginine biosynthesis</keyword>
<evidence type="ECO:0000256" key="1">
    <source>
        <dbReference type="ARBA" id="ARBA00004862"/>
    </source>
</evidence>
<dbReference type="CDD" id="cd23934">
    <property type="entry name" value="AGPR_1_C"/>
    <property type="match status" value="1"/>
</dbReference>
<dbReference type="Gene3D" id="3.30.360.10">
    <property type="entry name" value="Dihydrodipicolinate Reductase, domain 2"/>
    <property type="match status" value="1"/>
</dbReference>
<reference evidence="10 11" key="1">
    <citation type="submission" date="2007-10" db="EMBL/GenBank/DDBJ databases">
        <title>Complete sequence of Desulfococcus oleovorans Hxd3.</title>
        <authorList>
            <consortium name="US DOE Joint Genome Institute"/>
            <person name="Copeland A."/>
            <person name="Lucas S."/>
            <person name="Lapidus A."/>
            <person name="Barry K."/>
            <person name="Glavina del Rio T."/>
            <person name="Dalin E."/>
            <person name="Tice H."/>
            <person name="Pitluck S."/>
            <person name="Kiss H."/>
            <person name="Brettin T."/>
            <person name="Bruce D."/>
            <person name="Detter J.C."/>
            <person name="Han C."/>
            <person name="Schmutz J."/>
            <person name="Larimer F."/>
            <person name="Land M."/>
            <person name="Hauser L."/>
            <person name="Kyrpides N."/>
            <person name="Kim E."/>
            <person name="Wawrik B."/>
            <person name="Richardson P."/>
        </authorList>
    </citation>
    <scope>NUCLEOTIDE SEQUENCE [LARGE SCALE GENOMIC DNA]</scope>
    <source>
        <strain evidence="11">DSM 6200 / JCM 39069 / Hxd3</strain>
    </source>
</reference>
<dbReference type="PANTHER" id="PTHR32338">
    <property type="entry name" value="N-ACETYL-GAMMA-GLUTAMYL-PHOSPHATE REDUCTASE, CHLOROPLASTIC-RELATED-RELATED"/>
    <property type="match status" value="1"/>
</dbReference>
<dbReference type="Pfam" id="PF22698">
    <property type="entry name" value="Semialdhyde_dhC_1"/>
    <property type="match status" value="1"/>
</dbReference>
<keyword evidence="4 7" id="KW-0521">NADP</keyword>
<keyword evidence="11" id="KW-1185">Reference proteome</keyword>
<dbReference type="HOGENOM" id="CLU_006384_0_1_7"/>
<dbReference type="InterPro" id="IPR000534">
    <property type="entry name" value="Semialdehyde_DH_NAD-bd"/>
</dbReference>